<feature type="signal peptide" evidence="1">
    <location>
        <begin position="1"/>
        <end position="24"/>
    </location>
</feature>
<dbReference type="InterPro" id="IPR013726">
    <property type="entry name" value="Mitofissin"/>
</dbReference>
<dbReference type="Proteomes" id="UP001378960">
    <property type="component" value="Unassembled WGS sequence"/>
</dbReference>
<comment type="caution">
    <text evidence="2">The sequence shown here is derived from an EMBL/GenBank/DDBJ whole genome shotgun (WGS) entry which is preliminary data.</text>
</comment>
<evidence type="ECO:0000313" key="2">
    <source>
        <dbReference type="EMBL" id="GMM45819.1"/>
    </source>
</evidence>
<feature type="chain" id="PRO_5043316112" description="Secreted protein" evidence="1">
    <location>
        <begin position="25"/>
        <end position="83"/>
    </location>
</feature>
<dbReference type="Pfam" id="PF08520">
    <property type="entry name" value="Mitofissin"/>
    <property type="match status" value="1"/>
</dbReference>
<protein>
    <recommendedName>
        <fullName evidence="4">Secreted protein</fullName>
    </recommendedName>
</protein>
<keyword evidence="3" id="KW-1185">Reference proteome</keyword>
<evidence type="ECO:0008006" key="4">
    <source>
        <dbReference type="Google" id="ProtNLM"/>
    </source>
</evidence>
<accession>A0AAV5R2R1</accession>
<proteinExistence type="predicted"/>
<dbReference type="EMBL" id="BTGB01000003">
    <property type="protein sequence ID" value="GMM45819.1"/>
    <property type="molecule type" value="Genomic_DNA"/>
</dbReference>
<dbReference type="PANTHER" id="PTHR28075">
    <property type="entry name" value="CHROMOSOME 16, WHOLE GENOME SHOTGUN SEQUENCE"/>
    <property type="match status" value="1"/>
</dbReference>
<dbReference type="GO" id="GO:0005737">
    <property type="term" value="C:cytoplasm"/>
    <property type="evidence" value="ECO:0007669"/>
    <property type="project" value="TreeGrafter"/>
</dbReference>
<reference evidence="2 3" key="1">
    <citation type="journal article" date="2023" name="Elife">
        <title>Identification of key yeast species and microbe-microbe interactions impacting larval growth of Drosophila in the wild.</title>
        <authorList>
            <person name="Mure A."/>
            <person name="Sugiura Y."/>
            <person name="Maeda R."/>
            <person name="Honda K."/>
            <person name="Sakurai N."/>
            <person name="Takahashi Y."/>
            <person name="Watada M."/>
            <person name="Katoh T."/>
            <person name="Gotoh A."/>
            <person name="Gotoh Y."/>
            <person name="Taniguchi I."/>
            <person name="Nakamura K."/>
            <person name="Hayashi T."/>
            <person name="Katayama T."/>
            <person name="Uemura T."/>
            <person name="Hattori Y."/>
        </authorList>
    </citation>
    <scope>NUCLEOTIDE SEQUENCE [LARGE SCALE GENOMIC DNA]</scope>
    <source>
        <strain evidence="2 3">PK-24</strain>
    </source>
</reference>
<dbReference type="AlphaFoldDB" id="A0AAV5R2R1"/>
<keyword evidence="1" id="KW-0732">Signal</keyword>
<evidence type="ECO:0000256" key="1">
    <source>
        <dbReference type="SAM" id="SignalP"/>
    </source>
</evidence>
<name>A0AAV5R2R1_PICKL</name>
<dbReference type="PANTHER" id="PTHR28075:SF1">
    <property type="entry name" value="DUF1748-DOMAIN-CONTAINING PROTEIN"/>
    <property type="match status" value="1"/>
</dbReference>
<gene>
    <name evidence="2" type="ORF">DAPK24_023940</name>
</gene>
<sequence>MGVFSAGNLTHLAVEAVLVAVVIAGVHEATGCTMAPDKAVTGEKGQWWVKEWLMMGEWIFKEACSKAESSAKKGGLFRRDRIV</sequence>
<organism evidence="2 3">
    <name type="scientific">Pichia kluyveri</name>
    <name type="common">Yeast</name>
    <dbReference type="NCBI Taxonomy" id="36015"/>
    <lineage>
        <taxon>Eukaryota</taxon>
        <taxon>Fungi</taxon>
        <taxon>Dikarya</taxon>
        <taxon>Ascomycota</taxon>
        <taxon>Saccharomycotina</taxon>
        <taxon>Pichiomycetes</taxon>
        <taxon>Pichiales</taxon>
        <taxon>Pichiaceae</taxon>
        <taxon>Pichia</taxon>
    </lineage>
</organism>
<evidence type="ECO:0000313" key="3">
    <source>
        <dbReference type="Proteomes" id="UP001378960"/>
    </source>
</evidence>